<dbReference type="PANTHER" id="PTHR37299:SF1">
    <property type="entry name" value="STAGE 0 SPORULATION PROTEIN A HOMOLOG"/>
    <property type="match status" value="1"/>
</dbReference>
<dbReference type="InterPro" id="IPR046947">
    <property type="entry name" value="LytR-like"/>
</dbReference>
<reference evidence="4 5" key="1">
    <citation type="submission" date="2022-04" db="EMBL/GenBank/DDBJ databases">
        <title>Hymenobacter sp. isolated from the air.</title>
        <authorList>
            <person name="Won M."/>
            <person name="Lee C.-M."/>
            <person name="Woen H.-Y."/>
            <person name="Kwon S.-W."/>
        </authorList>
    </citation>
    <scope>NUCLEOTIDE SEQUENCE [LARGE SCALE GENOMIC DNA]</scope>
    <source>
        <strain evidence="5">5413 J-13</strain>
    </source>
</reference>
<dbReference type="GO" id="GO:0000156">
    <property type="term" value="F:phosphorelay response regulator activity"/>
    <property type="evidence" value="ECO:0007669"/>
    <property type="project" value="InterPro"/>
</dbReference>
<dbReference type="InterPro" id="IPR001789">
    <property type="entry name" value="Sig_transdc_resp-reg_receiver"/>
</dbReference>
<dbReference type="Gene3D" id="3.40.50.2300">
    <property type="match status" value="1"/>
</dbReference>
<dbReference type="InterPro" id="IPR011006">
    <property type="entry name" value="CheY-like_superfamily"/>
</dbReference>
<dbReference type="SMART" id="SM00850">
    <property type="entry name" value="LytTR"/>
    <property type="match status" value="1"/>
</dbReference>
<proteinExistence type="predicted"/>
<accession>A0A8T9SSD4</accession>
<dbReference type="Gene3D" id="2.40.50.1020">
    <property type="entry name" value="LytTr DNA-binding domain"/>
    <property type="match status" value="1"/>
</dbReference>
<dbReference type="EMBL" id="CP095053">
    <property type="protein sequence ID" value="UOR04725.1"/>
    <property type="molecule type" value="Genomic_DNA"/>
</dbReference>
<dbReference type="SUPFAM" id="SSF52172">
    <property type="entry name" value="CheY-like"/>
    <property type="match status" value="1"/>
</dbReference>
<keyword evidence="4" id="KW-0238">DNA-binding</keyword>
<evidence type="ECO:0000256" key="1">
    <source>
        <dbReference type="PROSITE-ProRule" id="PRU00169"/>
    </source>
</evidence>
<dbReference type="Pfam" id="PF04397">
    <property type="entry name" value="LytTR"/>
    <property type="match status" value="1"/>
</dbReference>
<evidence type="ECO:0000313" key="4">
    <source>
        <dbReference type="EMBL" id="UOR04725.1"/>
    </source>
</evidence>
<dbReference type="AlphaFoldDB" id="A0A8T9SSD4"/>
<keyword evidence="5" id="KW-1185">Reference proteome</keyword>
<gene>
    <name evidence="4" type="ORF">MUN82_17465</name>
</gene>
<feature type="domain" description="HTH LytTR-type" evidence="3">
    <location>
        <begin position="142"/>
        <end position="241"/>
    </location>
</feature>
<feature type="domain" description="Response regulatory" evidence="2">
    <location>
        <begin position="8"/>
        <end position="120"/>
    </location>
</feature>
<dbReference type="KEGG" id="haei:MUN82_17465"/>
<sequence length="242" mass="27414">MPTTPTLSCLIVDDDPVNRLTLEHYISLTDSLSLTASLTDGLEGLTFFRTGNQVDILFLDVQMPQLNGLELLRVLPDPPLVILTTAHEDFAVDAFNLQVTDYLVKPFDYARFSRAVQRAQQQAGTLAQAPTTQASALPDSDLFVKVNNKMVRINFDDVLYVEALSDYVIIVTDKQKHIVYTTLKAFVERLPFDHFVRVHRSYILNLRRVEAIENNMALMPGGQEVPISKSYQDIVFRKINRI</sequence>
<dbReference type="PANTHER" id="PTHR37299">
    <property type="entry name" value="TRANSCRIPTIONAL REGULATOR-RELATED"/>
    <property type="match status" value="1"/>
</dbReference>
<dbReference type="InterPro" id="IPR007492">
    <property type="entry name" value="LytTR_DNA-bd_dom"/>
</dbReference>
<dbReference type="PROSITE" id="PS50930">
    <property type="entry name" value="HTH_LYTTR"/>
    <property type="match status" value="1"/>
</dbReference>
<dbReference type="Pfam" id="PF00072">
    <property type="entry name" value="Response_reg"/>
    <property type="match status" value="1"/>
</dbReference>
<dbReference type="PROSITE" id="PS50110">
    <property type="entry name" value="RESPONSE_REGULATORY"/>
    <property type="match status" value="1"/>
</dbReference>
<evidence type="ECO:0000313" key="5">
    <source>
        <dbReference type="Proteomes" id="UP000829925"/>
    </source>
</evidence>
<evidence type="ECO:0000259" key="3">
    <source>
        <dbReference type="PROSITE" id="PS50930"/>
    </source>
</evidence>
<dbReference type="SMART" id="SM00448">
    <property type="entry name" value="REC"/>
    <property type="match status" value="1"/>
</dbReference>
<name>A0A8T9SSD4_9BACT</name>
<evidence type="ECO:0000259" key="2">
    <source>
        <dbReference type="PROSITE" id="PS50110"/>
    </source>
</evidence>
<dbReference type="GO" id="GO:0003677">
    <property type="term" value="F:DNA binding"/>
    <property type="evidence" value="ECO:0007669"/>
    <property type="project" value="UniProtKB-KW"/>
</dbReference>
<feature type="modified residue" description="4-aspartylphosphate" evidence="1">
    <location>
        <position position="60"/>
    </location>
</feature>
<organism evidence="4 5">
    <name type="scientific">Hymenobacter aerilatus</name>
    <dbReference type="NCBI Taxonomy" id="2932251"/>
    <lineage>
        <taxon>Bacteria</taxon>
        <taxon>Pseudomonadati</taxon>
        <taxon>Bacteroidota</taxon>
        <taxon>Cytophagia</taxon>
        <taxon>Cytophagales</taxon>
        <taxon>Hymenobacteraceae</taxon>
        <taxon>Hymenobacter</taxon>
    </lineage>
</organism>
<dbReference type="Proteomes" id="UP000829925">
    <property type="component" value="Chromosome"/>
</dbReference>
<keyword evidence="1" id="KW-0597">Phosphoprotein</keyword>
<protein>
    <submittedName>
        <fullName evidence="4">LytTR family DNA-binding domain-containing protein</fullName>
    </submittedName>
</protein>
<dbReference type="RefSeq" id="WP_245092534.1">
    <property type="nucleotide sequence ID" value="NZ_CP095053.1"/>
</dbReference>